<dbReference type="GO" id="GO:0016757">
    <property type="term" value="F:glycosyltransferase activity"/>
    <property type="evidence" value="ECO:0007669"/>
    <property type="project" value="UniProtKB-KW"/>
</dbReference>
<keyword evidence="3" id="KW-0808">Transferase</keyword>
<protein>
    <recommendedName>
        <fullName evidence="4">Glycosyltransferase 2-like domain-containing protein</fullName>
    </recommendedName>
</protein>
<feature type="domain" description="Glycosyltransferase 2-like" evidence="4">
    <location>
        <begin position="10"/>
        <end position="125"/>
    </location>
</feature>
<evidence type="ECO:0000259" key="4">
    <source>
        <dbReference type="Pfam" id="PF00535"/>
    </source>
</evidence>
<evidence type="ECO:0000256" key="2">
    <source>
        <dbReference type="ARBA" id="ARBA00022676"/>
    </source>
</evidence>
<dbReference type="SUPFAM" id="SSF53448">
    <property type="entry name" value="Nucleotide-diphospho-sugar transferases"/>
    <property type="match status" value="1"/>
</dbReference>
<evidence type="ECO:0000256" key="1">
    <source>
        <dbReference type="ARBA" id="ARBA00006739"/>
    </source>
</evidence>
<dbReference type="InterPro" id="IPR001173">
    <property type="entry name" value="Glyco_trans_2-like"/>
</dbReference>
<dbReference type="PANTHER" id="PTHR43630:SF1">
    <property type="entry name" value="POLY-BETA-1,6-N-ACETYL-D-GLUCOSAMINE SYNTHASE"/>
    <property type="match status" value="1"/>
</dbReference>
<name>A0A1G1W453_9BACT</name>
<evidence type="ECO:0000313" key="6">
    <source>
        <dbReference type="Proteomes" id="UP000176723"/>
    </source>
</evidence>
<evidence type="ECO:0000256" key="3">
    <source>
        <dbReference type="ARBA" id="ARBA00022679"/>
    </source>
</evidence>
<keyword evidence="2" id="KW-0328">Glycosyltransferase</keyword>
<dbReference type="AlphaFoldDB" id="A0A1G1W453"/>
<proteinExistence type="inferred from homology"/>
<dbReference type="Gene3D" id="3.90.550.10">
    <property type="entry name" value="Spore Coat Polysaccharide Biosynthesis Protein SpsA, Chain A"/>
    <property type="match status" value="1"/>
</dbReference>
<sequence length="307" mass="35127">MKNTRKLTLSIGIPAYNEESNIEYLLKRSLAQKLGSNIMLKEIIVVSDGSTDDTARIVKKFKDKRIILILNESREGQSASQNKILKQFQGDFLILLEADTLPADNNFISHLIAPFLRANSHTIGLSLGDSIPLPARGFFEHIMYFKQDLKRRIYQRSTSTNNYHLVSGQRGRAISRALATKLHWTDDIPEDRYSMLAAGKLGFKTVYASAAKIYFRLPGTLSDYYRQYLKYYTGRVSTNKYFSNGETKIRFSILHAISETIKAFLRNPVLMSAYVLCLMTVQIAVTHRRRFSPFLKVYPTTKNLIFT</sequence>
<dbReference type="STRING" id="1797593.A3A65_04865"/>
<comment type="similarity">
    <text evidence="1">Belongs to the glycosyltransferase 2 family.</text>
</comment>
<dbReference type="InterPro" id="IPR029044">
    <property type="entry name" value="Nucleotide-diphossugar_trans"/>
</dbReference>
<accession>A0A1G1W453</accession>
<dbReference type="Pfam" id="PF00535">
    <property type="entry name" value="Glycos_transf_2"/>
    <property type="match status" value="1"/>
</dbReference>
<dbReference type="PANTHER" id="PTHR43630">
    <property type="entry name" value="POLY-BETA-1,6-N-ACETYL-D-GLUCOSAMINE SYNTHASE"/>
    <property type="match status" value="1"/>
</dbReference>
<dbReference type="EMBL" id="MHCL01000003">
    <property type="protein sequence ID" value="OGY22456.1"/>
    <property type="molecule type" value="Genomic_DNA"/>
</dbReference>
<comment type="caution">
    <text evidence="5">The sequence shown here is derived from an EMBL/GenBank/DDBJ whole genome shotgun (WGS) entry which is preliminary data.</text>
</comment>
<dbReference type="Proteomes" id="UP000176723">
    <property type="component" value="Unassembled WGS sequence"/>
</dbReference>
<gene>
    <name evidence="5" type="ORF">A3A65_04865</name>
</gene>
<organism evidence="5 6">
    <name type="scientific">Candidatus Chisholmbacteria bacterium RIFCSPLOWO2_01_FULL_49_14</name>
    <dbReference type="NCBI Taxonomy" id="1797593"/>
    <lineage>
        <taxon>Bacteria</taxon>
        <taxon>Candidatus Chisholmiibacteriota</taxon>
    </lineage>
</organism>
<reference evidence="5 6" key="1">
    <citation type="journal article" date="2016" name="Nat. Commun.">
        <title>Thousands of microbial genomes shed light on interconnected biogeochemical processes in an aquifer system.</title>
        <authorList>
            <person name="Anantharaman K."/>
            <person name="Brown C.T."/>
            <person name="Hug L.A."/>
            <person name="Sharon I."/>
            <person name="Castelle C.J."/>
            <person name="Probst A.J."/>
            <person name="Thomas B.C."/>
            <person name="Singh A."/>
            <person name="Wilkins M.J."/>
            <person name="Karaoz U."/>
            <person name="Brodie E.L."/>
            <person name="Williams K.H."/>
            <person name="Hubbard S.S."/>
            <person name="Banfield J.F."/>
        </authorList>
    </citation>
    <scope>NUCLEOTIDE SEQUENCE [LARGE SCALE GENOMIC DNA]</scope>
</reference>
<evidence type="ECO:0000313" key="5">
    <source>
        <dbReference type="EMBL" id="OGY22456.1"/>
    </source>
</evidence>